<feature type="domain" description="Core-binding (CB)" evidence="7">
    <location>
        <begin position="114"/>
        <end position="196"/>
    </location>
</feature>
<dbReference type="EMBL" id="CP002584">
    <property type="protein sequence ID" value="ADZ79995.1"/>
    <property type="molecule type" value="Genomic_DNA"/>
</dbReference>
<dbReference type="AlphaFoldDB" id="F4C2B7"/>
<evidence type="ECO:0000256" key="4">
    <source>
        <dbReference type="ARBA" id="ARBA00023172"/>
    </source>
</evidence>
<evidence type="ECO:0000256" key="1">
    <source>
        <dbReference type="ARBA" id="ARBA00008857"/>
    </source>
</evidence>
<name>F4C2B7_SPHS2</name>
<dbReference type="GO" id="GO:0015074">
    <property type="term" value="P:DNA integration"/>
    <property type="evidence" value="ECO:0007669"/>
    <property type="project" value="UniProtKB-KW"/>
</dbReference>
<dbReference type="Pfam" id="PF00589">
    <property type="entry name" value="Phage_integrase"/>
    <property type="match status" value="1"/>
</dbReference>
<proteinExistence type="inferred from homology"/>
<comment type="similarity">
    <text evidence="1">Belongs to the 'phage' integrase family.</text>
</comment>
<evidence type="ECO:0000259" key="7">
    <source>
        <dbReference type="PROSITE" id="PS51900"/>
    </source>
</evidence>
<dbReference type="Gene3D" id="1.10.150.130">
    <property type="match status" value="1"/>
</dbReference>
<keyword evidence="3 5" id="KW-0238">DNA-binding</keyword>
<dbReference type="InterPro" id="IPR035386">
    <property type="entry name" value="Arm-DNA-bind_5"/>
</dbReference>
<dbReference type="Pfam" id="PF17293">
    <property type="entry name" value="Arm-DNA-bind_5"/>
    <property type="match status" value="1"/>
</dbReference>
<dbReference type="eggNOG" id="COG4974">
    <property type="taxonomic scope" value="Bacteria"/>
</dbReference>
<dbReference type="PROSITE" id="PS51898">
    <property type="entry name" value="TYR_RECOMBINASE"/>
    <property type="match status" value="1"/>
</dbReference>
<sequence length="392" mass="46030">METGTHAIHYYLVADSKISANGNVKIYLRFIHHKQKTDFYTGIRWPKELFDKEKQVLLPRHTQDMDVEAYNLMLAQQKGIAHRLQLDAFMDGRQLTTEMYVTAIKSFKPVGDFVAFTNNRINYEYNKEIISNQTWRNQRNCLRQFIDFWGSPLIPFHEITQEKIREYDAYLRKLDKSHNTITGYHKVIRKFLNAAEKQNIIKVNPYNGLTFRYVPGSRRPLEQVELKRLMDIYYKKPLMHSVREVLRRFLFSCLTGVRISDSHRLHRNMIVGNKLTFKMKKTERYGRTATIPLPKAALDLVEGQEGYLFTKFADKTINEYLKVIAVIAGIEKNLTYHCARDTFGTIFIELGGDIKSLCDIMGHSDTRITEIYLKMSDQRKQNLMNNFDLLFG</sequence>
<evidence type="ECO:0000256" key="3">
    <source>
        <dbReference type="ARBA" id="ARBA00023125"/>
    </source>
</evidence>
<keyword evidence="4" id="KW-0233">DNA recombination</keyword>
<dbReference type="PATRIC" id="fig|743722.3.peg.3697"/>
<dbReference type="InterPro" id="IPR002104">
    <property type="entry name" value="Integrase_catalytic"/>
</dbReference>
<protein>
    <submittedName>
        <fullName evidence="8">Integrase family protein</fullName>
    </submittedName>
</protein>
<dbReference type="PANTHER" id="PTHR30349:SF64">
    <property type="entry name" value="PROPHAGE INTEGRASE INTD-RELATED"/>
    <property type="match status" value="1"/>
</dbReference>
<dbReference type="InterPro" id="IPR011010">
    <property type="entry name" value="DNA_brk_join_enz"/>
</dbReference>
<reference evidence="8" key="1">
    <citation type="submission" date="2011-03" db="EMBL/GenBank/DDBJ databases">
        <title>Complete sequence of Sphingobacterium sp. 21.</title>
        <authorList>
            <consortium name="US DOE Joint Genome Institute"/>
            <person name="Lucas S."/>
            <person name="Copeland A."/>
            <person name="Lapidus A."/>
            <person name="Cheng J.-F."/>
            <person name="Goodwin L."/>
            <person name="Pitluck S."/>
            <person name="Davenport K."/>
            <person name="Detter J.C."/>
            <person name="Han C."/>
            <person name="Tapia R."/>
            <person name="Land M."/>
            <person name="Hauser L."/>
            <person name="Kyrpides N."/>
            <person name="Ivanova N."/>
            <person name="Ovchinnikova G."/>
            <person name="Pagani I."/>
            <person name="Siebers A.K."/>
            <person name="Allgaier M."/>
            <person name="Thelen M.P."/>
            <person name="Hugenholtz P."/>
            <person name="Woyke T."/>
        </authorList>
    </citation>
    <scope>NUCLEOTIDE SEQUENCE</scope>
    <source>
        <strain evidence="8">21</strain>
    </source>
</reference>
<dbReference type="HOGENOM" id="CLU_033139_2_3_10"/>
<dbReference type="InterPro" id="IPR010998">
    <property type="entry name" value="Integrase_recombinase_N"/>
</dbReference>
<dbReference type="OrthoDB" id="1493636at2"/>
<dbReference type="GO" id="GO:0006310">
    <property type="term" value="P:DNA recombination"/>
    <property type="evidence" value="ECO:0007669"/>
    <property type="project" value="UniProtKB-KW"/>
</dbReference>
<evidence type="ECO:0000259" key="6">
    <source>
        <dbReference type="PROSITE" id="PS51898"/>
    </source>
</evidence>
<dbReference type="PROSITE" id="PS51900">
    <property type="entry name" value="CB"/>
    <property type="match status" value="1"/>
</dbReference>
<evidence type="ECO:0000313" key="8">
    <source>
        <dbReference type="EMBL" id="ADZ79995.1"/>
    </source>
</evidence>
<organism evidence="8">
    <name type="scientific">Sphingobacterium sp. (strain 21)</name>
    <dbReference type="NCBI Taxonomy" id="743722"/>
    <lineage>
        <taxon>Bacteria</taxon>
        <taxon>Pseudomonadati</taxon>
        <taxon>Bacteroidota</taxon>
        <taxon>Sphingobacteriia</taxon>
        <taxon>Sphingobacteriales</taxon>
        <taxon>Sphingobacteriaceae</taxon>
        <taxon>Sphingobacterium</taxon>
    </lineage>
</organism>
<dbReference type="InterPro" id="IPR025269">
    <property type="entry name" value="SAM-like_dom"/>
</dbReference>
<accession>F4C2B7</accession>
<keyword evidence="2" id="KW-0229">DNA integration</keyword>
<dbReference type="InterPro" id="IPR013762">
    <property type="entry name" value="Integrase-like_cat_sf"/>
</dbReference>
<dbReference type="GO" id="GO:0003677">
    <property type="term" value="F:DNA binding"/>
    <property type="evidence" value="ECO:0007669"/>
    <property type="project" value="UniProtKB-UniRule"/>
</dbReference>
<dbReference type="Pfam" id="PF13102">
    <property type="entry name" value="Phage_int_SAM_5"/>
    <property type="match status" value="1"/>
</dbReference>
<dbReference type="STRING" id="743722.Sph21_3457"/>
<dbReference type="KEGG" id="shg:Sph21_3457"/>
<dbReference type="Gene3D" id="1.10.443.10">
    <property type="entry name" value="Intergrase catalytic core"/>
    <property type="match status" value="1"/>
</dbReference>
<evidence type="ECO:0000256" key="2">
    <source>
        <dbReference type="ARBA" id="ARBA00022908"/>
    </source>
</evidence>
<gene>
    <name evidence="8" type="ordered locus">Sph21_3457</name>
</gene>
<dbReference type="InterPro" id="IPR050090">
    <property type="entry name" value="Tyrosine_recombinase_XerCD"/>
</dbReference>
<dbReference type="SUPFAM" id="SSF56349">
    <property type="entry name" value="DNA breaking-rejoining enzymes"/>
    <property type="match status" value="1"/>
</dbReference>
<dbReference type="InterPro" id="IPR044068">
    <property type="entry name" value="CB"/>
</dbReference>
<feature type="domain" description="Tyr recombinase" evidence="6">
    <location>
        <begin position="216"/>
        <end position="385"/>
    </location>
</feature>
<evidence type="ECO:0000256" key="5">
    <source>
        <dbReference type="PROSITE-ProRule" id="PRU01248"/>
    </source>
</evidence>
<dbReference type="CDD" id="cd01185">
    <property type="entry name" value="INTN1_C_like"/>
    <property type="match status" value="1"/>
</dbReference>
<dbReference type="PANTHER" id="PTHR30349">
    <property type="entry name" value="PHAGE INTEGRASE-RELATED"/>
    <property type="match status" value="1"/>
</dbReference>